<dbReference type="EMBL" id="JBHRSZ010000009">
    <property type="protein sequence ID" value="MFC3153219.1"/>
    <property type="molecule type" value="Genomic_DNA"/>
</dbReference>
<organism evidence="2 3">
    <name type="scientific">Litoribrevibacter euphylliae</name>
    <dbReference type="NCBI Taxonomy" id="1834034"/>
    <lineage>
        <taxon>Bacteria</taxon>
        <taxon>Pseudomonadati</taxon>
        <taxon>Pseudomonadota</taxon>
        <taxon>Gammaproteobacteria</taxon>
        <taxon>Oceanospirillales</taxon>
        <taxon>Oceanospirillaceae</taxon>
        <taxon>Litoribrevibacter</taxon>
    </lineage>
</organism>
<evidence type="ECO:0000313" key="2">
    <source>
        <dbReference type="EMBL" id="MFC3153219.1"/>
    </source>
</evidence>
<gene>
    <name evidence="2" type="ORF">ACFOEK_19425</name>
</gene>
<feature type="domain" description="Iminophenyl-pyruvate dimer synthase" evidence="1">
    <location>
        <begin position="17"/>
        <end position="244"/>
    </location>
</feature>
<keyword evidence="3" id="KW-1185">Reference proteome</keyword>
<comment type="caution">
    <text evidence="2">The sequence shown here is derived from an EMBL/GenBank/DDBJ whole genome shotgun (WGS) entry which is preliminary data.</text>
</comment>
<dbReference type="InterPro" id="IPR026820">
    <property type="entry name" value="VioB/RebD_dom"/>
</dbReference>
<reference evidence="3" key="1">
    <citation type="journal article" date="2019" name="Int. J. Syst. Evol. Microbiol.">
        <title>The Global Catalogue of Microorganisms (GCM) 10K type strain sequencing project: providing services to taxonomists for standard genome sequencing and annotation.</title>
        <authorList>
            <consortium name="The Broad Institute Genomics Platform"/>
            <consortium name="The Broad Institute Genome Sequencing Center for Infectious Disease"/>
            <person name="Wu L."/>
            <person name="Ma J."/>
        </authorList>
    </citation>
    <scope>NUCLEOTIDE SEQUENCE [LARGE SCALE GENOMIC DNA]</scope>
    <source>
        <strain evidence="3">KCTC 52438</strain>
    </source>
</reference>
<accession>A0ABV7HKF9</accession>
<evidence type="ECO:0000259" key="1">
    <source>
        <dbReference type="Pfam" id="PF12902"/>
    </source>
</evidence>
<name>A0ABV7HKF9_9GAMM</name>
<dbReference type="Pfam" id="PF12902">
    <property type="entry name" value="Ferritin-like"/>
    <property type="match status" value="1"/>
</dbReference>
<sequence length="338" mass="37797">MKLKQSDWAMEHLHEHLQAAVDLELWTIPFYMSAMYSIKDRDTDAYQLIRTIINQEMLHLQCAANMANAFGLSPKITPPVYSGTKIPHLNFALDPSSETEPYMPYTAEIGPLDLLRVNGMCLVELPEFGTTPAEIVFQTVINEYGTIGAFYDALRFGACLMKNHIKGGVRQVNFFSAFYRNMPNMTVTESGASGFDQVSLLIDLITDQGEGQCKKDPTVPKVFQNTADDTEPNDDHFVKFNQIKDAGGQDGNKLPETYTTKPPCDYTPEDIQLQKILVKQFGQLTTLLEELFKGENPDNFFPIMASVGGAIRNCWEHGVTPQFSNSELSEAVTGSNQR</sequence>
<proteinExistence type="predicted"/>
<protein>
    <submittedName>
        <fullName evidence="2">Ferritin-like domain-containing protein</fullName>
    </submittedName>
</protein>
<dbReference type="Proteomes" id="UP001595476">
    <property type="component" value="Unassembled WGS sequence"/>
</dbReference>
<dbReference type="PANTHER" id="PTHR34400:SF4">
    <property type="entry name" value="MEMBRANE PROTEIN"/>
    <property type="match status" value="1"/>
</dbReference>
<dbReference type="Gene3D" id="6.10.140.1530">
    <property type="match status" value="1"/>
</dbReference>
<dbReference type="Gene3D" id="1.20.1260.10">
    <property type="match status" value="1"/>
</dbReference>
<dbReference type="InterPro" id="IPR012347">
    <property type="entry name" value="Ferritin-like"/>
</dbReference>
<dbReference type="PANTHER" id="PTHR34400">
    <property type="match status" value="1"/>
</dbReference>
<evidence type="ECO:0000313" key="3">
    <source>
        <dbReference type="Proteomes" id="UP001595476"/>
    </source>
</evidence>
<dbReference type="RefSeq" id="WP_386723143.1">
    <property type="nucleotide sequence ID" value="NZ_JBHRSZ010000009.1"/>
</dbReference>